<gene>
    <name evidence="1" type="ORF">NP493_240g00011</name>
</gene>
<dbReference type="Proteomes" id="UP001209878">
    <property type="component" value="Unassembled WGS sequence"/>
</dbReference>
<dbReference type="EMBL" id="JAODUO010000240">
    <property type="protein sequence ID" value="KAK2185299.1"/>
    <property type="molecule type" value="Genomic_DNA"/>
</dbReference>
<dbReference type="AlphaFoldDB" id="A0AAD9UDF7"/>
<evidence type="ECO:0000313" key="2">
    <source>
        <dbReference type="Proteomes" id="UP001209878"/>
    </source>
</evidence>
<proteinExistence type="predicted"/>
<evidence type="ECO:0000313" key="1">
    <source>
        <dbReference type="EMBL" id="KAK2185299.1"/>
    </source>
</evidence>
<comment type="caution">
    <text evidence="1">The sequence shown here is derived from an EMBL/GenBank/DDBJ whole genome shotgun (WGS) entry which is preliminary data.</text>
</comment>
<keyword evidence="2" id="KW-1185">Reference proteome</keyword>
<name>A0AAD9UDF7_RIDPI</name>
<accession>A0AAD9UDF7</accession>
<protein>
    <submittedName>
        <fullName evidence="1">Uncharacterized protein</fullName>
    </submittedName>
</protein>
<sequence length="208" mass="21854">MICAPGGLRDMVVWSAAVLGSGPGFVCNHSPVLPTLRSGAVTARLHYLSPPTVLALIQHPSPNPFGQARSAAAATWVAQRQLVATDDTVADIRREMREIHTRLPGASSMGQLHTRHGATPHLPRIISDTVETLLHASLAPSSRAQYERSWSKLCCGCAVAVAVAVARLRGCAELVAVSKLVARCSSDCPVTKPDGGQEAMSPNPGKLG</sequence>
<reference evidence="1" key="1">
    <citation type="journal article" date="2023" name="Mol. Biol. Evol.">
        <title>Third-Generation Sequencing Reveals the Adaptive Role of the Epigenome in Three Deep-Sea Polychaetes.</title>
        <authorList>
            <person name="Perez M."/>
            <person name="Aroh O."/>
            <person name="Sun Y."/>
            <person name="Lan Y."/>
            <person name="Juniper S.K."/>
            <person name="Young C.R."/>
            <person name="Angers B."/>
            <person name="Qian P.Y."/>
        </authorList>
    </citation>
    <scope>NUCLEOTIDE SEQUENCE</scope>
    <source>
        <strain evidence="1">R07B-5</strain>
    </source>
</reference>
<organism evidence="1 2">
    <name type="scientific">Ridgeia piscesae</name>
    <name type="common">Tubeworm</name>
    <dbReference type="NCBI Taxonomy" id="27915"/>
    <lineage>
        <taxon>Eukaryota</taxon>
        <taxon>Metazoa</taxon>
        <taxon>Spiralia</taxon>
        <taxon>Lophotrochozoa</taxon>
        <taxon>Annelida</taxon>
        <taxon>Polychaeta</taxon>
        <taxon>Sedentaria</taxon>
        <taxon>Canalipalpata</taxon>
        <taxon>Sabellida</taxon>
        <taxon>Siboglinidae</taxon>
        <taxon>Ridgeia</taxon>
    </lineage>
</organism>